<dbReference type="EMBL" id="JBITGY010000006">
    <property type="protein sequence ID" value="MFI6500528.1"/>
    <property type="molecule type" value="Genomic_DNA"/>
</dbReference>
<keyword evidence="3" id="KW-1185">Reference proteome</keyword>
<feature type="domain" description="DUF397" evidence="1">
    <location>
        <begin position="9"/>
        <end position="60"/>
    </location>
</feature>
<evidence type="ECO:0000313" key="2">
    <source>
        <dbReference type="EMBL" id="MFI6500528.1"/>
    </source>
</evidence>
<accession>A0ABW7YX75</accession>
<evidence type="ECO:0000259" key="1">
    <source>
        <dbReference type="Pfam" id="PF04149"/>
    </source>
</evidence>
<evidence type="ECO:0000313" key="3">
    <source>
        <dbReference type="Proteomes" id="UP001612741"/>
    </source>
</evidence>
<gene>
    <name evidence="2" type="ORF">ACIBG2_24340</name>
</gene>
<sequence length="109" mass="11639">MDQVNLDGAVWRKATASGDNGQCVEVATNLPGIVAVRDSKDPDSPALIFTEDEWVGFLDGGGQGVNVATSPSGLVLLRKSRNPDGLALTFTDGEWAAFWDGVDKREFDL</sequence>
<protein>
    <submittedName>
        <fullName evidence="2">DUF397 domain-containing protein</fullName>
    </submittedName>
</protein>
<dbReference type="InterPro" id="IPR007278">
    <property type="entry name" value="DUF397"/>
</dbReference>
<organism evidence="2 3">
    <name type="scientific">Nonomuraea typhae</name>
    <dbReference type="NCBI Taxonomy" id="2603600"/>
    <lineage>
        <taxon>Bacteria</taxon>
        <taxon>Bacillati</taxon>
        <taxon>Actinomycetota</taxon>
        <taxon>Actinomycetes</taxon>
        <taxon>Streptosporangiales</taxon>
        <taxon>Streptosporangiaceae</taxon>
        <taxon>Nonomuraea</taxon>
    </lineage>
</organism>
<proteinExistence type="predicted"/>
<dbReference type="Proteomes" id="UP001612741">
    <property type="component" value="Unassembled WGS sequence"/>
</dbReference>
<reference evidence="2 3" key="1">
    <citation type="submission" date="2024-10" db="EMBL/GenBank/DDBJ databases">
        <title>The Natural Products Discovery Center: Release of the First 8490 Sequenced Strains for Exploring Actinobacteria Biosynthetic Diversity.</title>
        <authorList>
            <person name="Kalkreuter E."/>
            <person name="Kautsar S.A."/>
            <person name="Yang D."/>
            <person name="Bader C.D."/>
            <person name="Teijaro C.N."/>
            <person name="Fluegel L."/>
            <person name="Davis C.M."/>
            <person name="Simpson J.R."/>
            <person name="Lauterbach L."/>
            <person name="Steele A.D."/>
            <person name="Gui C."/>
            <person name="Meng S."/>
            <person name="Li G."/>
            <person name="Viehrig K."/>
            <person name="Ye F."/>
            <person name="Su P."/>
            <person name="Kiefer A.F."/>
            <person name="Nichols A."/>
            <person name="Cepeda A.J."/>
            <person name="Yan W."/>
            <person name="Fan B."/>
            <person name="Jiang Y."/>
            <person name="Adhikari A."/>
            <person name="Zheng C.-J."/>
            <person name="Schuster L."/>
            <person name="Cowan T.M."/>
            <person name="Smanski M.J."/>
            <person name="Chevrette M.G."/>
            <person name="De Carvalho L.P.S."/>
            <person name="Shen B."/>
        </authorList>
    </citation>
    <scope>NUCLEOTIDE SEQUENCE [LARGE SCALE GENOMIC DNA]</scope>
    <source>
        <strain evidence="2 3">NPDC050545</strain>
    </source>
</reference>
<dbReference type="RefSeq" id="WP_397084480.1">
    <property type="nucleotide sequence ID" value="NZ_JBITGY010000006.1"/>
</dbReference>
<comment type="caution">
    <text evidence="2">The sequence shown here is derived from an EMBL/GenBank/DDBJ whole genome shotgun (WGS) entry which is preliminary data.</text>
</comment>
<dbReference type="Pfam" id="PF04149">
    <property type="entry name" value="DUF397"/>
    <property type="match status" value="1"/>
</dbReference>
<name>A0ABW7YX75_9ACTN</name>